<keyword evidence="2" id="KW-0560">Oxidoreductase</keyword>
<dbReference type="GO" id="GO:0051213">
    <property type="term" value="F:dioxygenase activity"/>
    <property type="evidence" value="ECO:0007669"/>
    <property type="project" value="UniProtKB-KW"/>
</dbReference>
<dbReference type="Gene3D" id="2.60.120.620">
    <property type="entry name" value="q2cbj1_9rhob like domain"/>
    <property type="match status" value="1"/>
</dbReference>
<accession>A0ABV3R8N5</accession>
<reference evidence="2 3" key="1">
    <citation type="submission" date="2024-06" db="EMBL/GenBank/DDBJ databases">
        <title>Novosphingobium rhizovicinus M1R2S20.</title>
        <authorList>
            <person name="Sun J.-Q."/>
        </authorList>
    </citation>
    <scope>NUCLEOTIDE SEQUENCE [LARGE SCALE GENOMIC DNA]</scope>
    <source>
        <strain evidence="2 3">M1R2S20</strain>
    </source>
</reference>
<name>A0ABV3R8N5_9SPHN</name>
<dbReference type="PANTHER" id="PTHR20883:SF48">
    <property type="entry name" value="ECTOINE DIOXYGENASE"/>
    <property type="match status" value="1"/>
</dbReference>
<protein>
    <submittedName>
        <fullName evidence="2">Phytanoyl-CoA dioxygenase family protein</fullName>
    </submittedName>
</protein>
<comment type="cofactor">
    <cofactor evidence="1">
        <name>Fe(2+)</name>
        <dbReference type="ChEBI" id="CHEBI:29033"/>
    </cofactor>
</comment>
<gene>
    <name evidence="2" type="ORF">ABUH87_01615</name>
</gene>
<dbReference type="SUPFAM" id="SSF51197">
    <property type="entry name" value="Clavaminate synthase-like"/>
    <property type="match status" value="1"/>
</dbReference>
<evidence type="ECO:0000313" key="3">
    <source>
        <dbReference type="Proteomes" id="UP001556118"/>
    </source>
</evidence>
<keyword evidence="2" id="KW-0223">Dioxygenase</keyword>
<dbReference type="InterPro" id="IPR008775">
    <property type="entry name" value="Phytyl_CoA_dOase-like"/>
</dbReference>
<dbReference type="RefSeq" id="WP_367768381.1">
    <property type="nucleotide sequence ID" value="NZ_JBFNXR010000017.1"/>
</dbReference>
<keyword evidence="3" id="KW-1185">Reference proteome</keyword>
<dbReference type="Pfam" id="PF05721">
    <property type="entry name" value="PhyH"/>
    <property type="match status" value="1"/>
</dbReference>
<proteinExistence type="predicted"/>
<sequence>MNATLAEPHSRSIPASARALLARDGYCVIERVLPSGELEELRKALDHIASFERHCARQAHYAYDRETNANQRIWNLISRDPLFCLLVEHPLALAFVEATIGWPALLSGCSANIVHRHGADEVLHCDQTYMPEPWAAPHGVNICWCLDAFTAENGATRLAPGSHLLNRGQREGEGLPELVPVEAPAGSLVVIDGRCWHRTGRNETDAPRAGVFNWYTMPIYLPQENWFLSLNPSIKQFGSETLLTLLGFRPQIVGRVNGLSPAGL</sequence>
<organism evidence="2 3">
    <name type="scientific">Novosphingobium rhizovicinum</name>
    <dbReference type="NCBI Taxonomy" id="3228928"/>
    <lineage>
        <taxon>Bacteria</taxon>
        <taxon>Pseudomonadati</taxon>
        <taxon>Pseudomonadota</taxon>
        <taxon>Alphaproteobacteria</taxon>
        <taxon>Sphingomonadales</taxon>
        <taxon>Sphingomonadaceae</taxon>
        <taxon>Novosphingobium</taxon>
    </lineage>
</organism>
<evidence type="ECO:0000313" key="2">
    <source>
        <dbReference type="EMBL" id="MEW9853880.1"/>
    </source>
</evidence>
<dbReference type="PANTHER" id="PTHR20883">
    <property type="entry name" value="PHYTANOYL-COA DIOXYGENASE DOMAIN CONTAINING 1"/>
    <property type="match status" value="1"/>
</dbReference>
<dbReference type="Proteomes" id="UP001556118">
    <property type="component" value="Unassembled WGS sequence"/>
</dbReference>
<comment type="caution">
    <text evidence="2">The sequence shown here is derived from an EMBL/GenBank/DDBJ whole genome shotgun (WGS) entry which is preliminary data.</text>
</comment>
<dbReference type="EMBL" id="JBFNXR010000017">
    <property type="protein sequence ID" value="MEW9853880.1"/>
    <property type="molecule type" value="Genomic_DNA"/>
</dbReference>
<evidence type="ECO:0000256" key="1">
    <source>
        <dbReference type="ARBA" id="ARBA00001954"/>
    </source>
</evidence>